<dbReference type="PANTHER" id="PTHR16943">
    <property type="entry name" value="2-METHYLCITRATE DEHYDRATASE-RELATED"/>
    <property type="match status" value="1"/>
</dbReference>
<feature type="domain" description="UBC core" evidence="3">
    <location>
        <begin position="1"/>
        <end position="187"/>
    </location>
</feature>
<evidence type="ECO:0000313" key="4">
    <source>
        <dbReference type="EMBL" id="CAG8259681.1"/>
    </source>
</evidence>
<evidence type="ECO:0000256" key="1">
    <source>
        <dbReference type="ARBA" id="ARBA00006174"/>
    </source>
</evidence>
<dbReference type="Pfam" id="PF03972">
    <property type="entry name" value="MmgE_PrpD_N"/>
    <property type="match status" value="1"/>
</dbReference>
<reference evidence="4" key="1">
    <citation type="submission" date="2021-07" db="EMBL/GenBank/DDBJ databases">
        <authorList>
            <person name="Branca A.L. A."/>
        </authorList>
    </citation>
    <scope>NUCLEOTIDE SEQUENCE</scope>
</reference>
<dbReference type="PANTHER" id="PTHR16943:SF8">
    <property type="entry name" value="2-METHYLCITRATE DEHYDRATASE"/>
    <property type="match status" value="1"/>
</dbReference>
<dbReference type="InterPro" id="IPR045337">
    <property type="entry name" value="MmgE_PrpD_C"/>
</dbReference>
<comment type="caution">
    <text evidence="4">The sequence shown here is derived from an EMBL/GenBank/DDBJ whole genome shotgun (WGS) entry which is preliminary data.</text>
</comment>
<dbReference type="Gene3D" id="3.30.1330.120">
    <property type="entry name" value="2-methylcitrate dehydratase PrpD"/>
    <property type="match status" value="1"/>
</dbReference>
<dbReference type="Proteomes" id="UP001152649">
    <property type="component" value="Unassembled WGS sequence"/>
</dbReference>
<feature type="compositionally biased region" description="Basic and acidic residues" evidence="2">
    <location>
        <begin position="256"/>
        <end position="265"/>
    </location>
</feature>
<dbReference type="InterPro" id="IPR045336">
    <property type="entry name" value="MmgE_PrpD_N"/>
</dbReference>
<evidence type="ECO:0000259" key="3">
    <source>
        <dbReference type="PROSITE" id="PS50127"/>
    </source>
</evidence>
<dbReference type="InterPro" id="IPR005656">
    <property type="entry name" value="MmgE_PrpD"/>
</dbReference>
<dbReference type="Pfam" id="PF00179">
    <property type="entry name" value="UQ_con"/>
    <property type="match status" value="1"/>
</dbReference>
<gene>
    <name evidence="4" type="ORF">PSALAMII_LOCUS910</name>
</gene>
<feature type="compositionally biased region" description="Acidic residues" evidence="2">
    <location>
        <begin position="228"/>
        <end position="255"/>
    </location>
</feature>
<comment type="similarity">
    <text evidence="1">Belongs to the PrpD family.</text>
</comment>
<sequence length="785" mass="86378">MAERILMNEYKSLQKEKWVRVAVSQPPIVNGVNRFRHILHLVINDLTELQLHNDDIFQWDIALIVVNPDSMYYGGYFKAVMRFPSNYPYVPPKFQFLKPLHHPNIYHDGKLCISILHAPGDDEMSGELASERWSPAQRVESVLISILSLLDDAECSSPANVDAAVLLRNEPEVYRRLVKADVEKSRLDIPEGFEMPTHTAMAPEPVEKEDHDFWADSDVDSDVFGGSDSDDNLDMEESSGEDMEDESDDDSSDTEETPRKPRANEHIFILAKHNAVQPYLPSRSAPKPKIHRRAKKWTPYPRPNLRTRISLNLDRRHTPTLDPTIDHHTIHTNTPCNPQSTMATKNLATWATSLTNPPEEVTHAALRSFYNWVGCTVGGSNHAATSIARKALSPFAGPPTSTLLGTSLSTDAQHAALFNGIASHVHDYDDTHLDTIIHPTGPVASALLSITETLDRPVSGAEFLTALVAGIEAECKVGLAVWPAHYDVGWHITSTTGSIGAAVAVGKILKLDVDRMAHAIALACTQVTGLREMFGSHAKSFHPGRAAQNGLLAALLAAQGFTGSLEALEAKRGWGNVVGGGHRLGEEIVGLGGRWETLRNAFKPFPCGIVVHPVIDGCVWGHVELERVGVEVGDVESVVVRVHPLVLELTGKTEPKDGLEAKFSVYHGGAVGLLFGKATPAQYEDDVVVDGRVVQLRDRFEAVADKILRPDECHIVIKVKGRGDVEKHVDYAVGSLERPMTDEQLSLKFMDQSVGILGQAKADRASQWCWDLVTQDDVRQIKDIL</sequence>
<dbReference type="InterPro" id="IPR016135">
    <property type="entry name" value="UBQ-conjugating_enzyme/RWD"/>
</dbReference>
<name>A0A9W4ICH0_9EURO</name>
<dbReference type="SUPFAM" id="SSF54495">
    <property type="entry name" value="UBC-like"/>
    <property type="match status" value="1"/>
</dbReference>
<dbReference type="CDD" id="cd23811">
    <property type="entry name" value="UBCc_ScCDC34-like"/>
    <property type="match status" value="1"/>
</dbReference>
<protein>
    <recommendedName>
        <fullName evidence="3">UBC core domain-containing protein</fullName>
    </recommendedName>
</protein>
<dbReference type="InterPro" id="IPR036148">
    <property type="entry name" value="MmgE/PrpD_sf"/>
</dbReference>
<evidence type="ECO:0000256" key="2">
    <source>
        <dbReference type="SAM" id="MobiDB-lite"/>
    </source>
</evidence>
<organism evidence="4 5">
    <name type="scientific">Penicillium salamii</name>
    <dbReference type="NCBI Taxonomy" id="1612424"/>
    <lineage>
        <taxon>Eukaryota</taxon>
        <taxon>Fungi</taxon>
        <taxon>Dikarya</taxon>
        <taxon>Ascomycota</taxon>
        <taxon>Pezizomycotina</taxon>
        <taxon>Eurotiomycetes</taxon>
        <taxon>Eurotiomycetidae</taxon>
        <taxon>Eurotiales</taxon>
        <taxon>Aspergillaceae</taxon>
        <taxon>Penicillium</taxon>
    </lineage>
</organism>
<dbReference type="SUPFAM" id="SSF103378">
    <property type="entry name" value="2-methylcitrate dehydratase PrpD"/>
    <property type="match status" value="1"/>
</dbReference>
<dbReference type="InterPro" id="IPR000608">
    <property type="entry name" value="UBC"/>
</dbReference>
<feature type="region of interest" description="Disordered" evidence="2">
    <location>
        <begin position="216"/>
        <end position="265"/>
    </location>
</feature>
<dbReference type="InterPro" id="IPR042183">
    <property type="entry name" value="MmgE/PrpD_sf_1"/>
</dbReference>
<dbReference type="SMART" id="SM00212">
    <property type="entry name" value="UBCc"/>
    <property type="match status" value="1"/>
</dbReference>
<proteinExistence type="inferred from homology"/>
<dbReference type="PROSITE" id="PS50127">
    <property type="entry name" value="UBC_2"/>
    <property type="match status" value="1"/>
</dbReference>
<evidence type="ECO:0000313" key="5">
    <source>
        <dbReference type="Proteomes" id="UP001152649"/>
    </source>
</evidence>
<dbReference type="Gene3D" id="3.10.110.10">
    <property type="entry name" value="Ubiquitin Conjugating Enzyme"/>
    <property type="match status" value="1"/>
</dbReference>
<dbReference type="EMBL" id="CAJVPG010000033">
    <property type="protein sequence ID" value="CAG8259681.1"/>
    <property type="molecule type" value="Genomic_DNA"/>
</dbReference>
<dbReference type="OrthoDB" id="2013972at2759"/>
<dbReference type="Pfam" id="PF19305">
    <property type="entry name" value="MmgE_PrpD_C"/>
    <property type="match status" value="1"/>
</dbReference>
<keyword evidence="5" id="KW-1185">Reference proteome</keyword>
<dbReference type="Gene3D" id="1.10.4100.10">
    <property type="entry name" value="2-methylcitrate dehydratase PrpD"/>
    <property type="match status" value="1"/>
</dbReference>
<accession>A0A9W4ICH0</accession>
<dbReference type="GO" id="GO:0016829">
    <property type="term" value="F:lyase activity"/>
    <property type="evidence" value="ECO:0007669"/>
    <property type="project" value="InterPro"/>
</dbReference>
<dbReference type="InterPro" id="IPR042188">
    <property type="entry name" value="MmgE/PrpD_sf_2"/>
</dbReference>
<dbReference type="AlphaFoldDB" id="A0A9W4ICH0"/>